<sequence>MTPRPRPTDDEPDDLSALLADDDEGRDLRTIAADARDVLPDVFAILDGRTGLD</sequence>
<evidence type="ECO:0000313" key="3">
    <source>
        <dbReference type="Proteomes" id="UP000217076"/>
    </source>
</evidence>
<dbReference type="STRING" id="83401.SAMN05421742_10952"/>
<protein>
    <submittedName>
        <fullName evidence="2">Uncharacterized protein</fullName>
    </submittedName>
</protein>
<name>A0A1G8E7B3_9PROT</name>
<dbReference type="Proteomes" id="UP000217076">
    <property type="component" value="Unassembled WGS sequence"/>
</dbReference>
<dbReference type="EMBL" id="FNCV01000009">
    <property type="protein sequence ID" value="SDH65529.1"/>
    <property type="molecule type" value="Genomic_DNA"/>
</dbReference>
<accession>A0A1G8E7B3</accession>
<keyword evidence="3" id="KW-1185">Reference proteome</keyword>
<dbReference type="AlphaFoldDB" id="A0A1G8E7B3"/>
<dbReference type="RefSeq" id="WP_176787847.1">
    <property type="nucleotide sequence ID" value="NZ_FNCV01000009.1"/>
</dbReference>
<gene>
    <name evidence="2" type="ORF">SAMN05421742_10952</name>
</gene>
<organism evidence="2 3">
    <name type="scientific">Roseospirillum parvum</name>
    <dbReference type="NCBI Taxonomy" id="83401"/>
    <lineage>
        <taxon>Bacteria</taxon>
        <taxon>Pseudomonadati</taxon>
        <taxon>Pseudomonadota</taxon>
        <taxon>Alphaproteobacteria</taxon>
        <taxon>Rhodospirillales</taxon>
        <taxon>Rhodospirillaceae</taxon>
        <taxon>Roseospirillum</taxon>
    </lineage>
</organism>
<feature type="region of interest" description="Disordered" evidence="1">
    <location>
        <begin position="1"/>
        <end position="22"/>
    </location>
</feature>
<evidence type="ECO:0000256" key="1">
    <source>
        <dbReference type="SAM" id="MobiDB-lite"/>
    </source>
</evidence>
<evidence type="ECO:0000313" key="2">
    <source>
        <dbReference type="EMBL" id="SDH65529.1"/>
    </source>
</evidence>
<feature type="compositionally biased region" description="Acidic residues" evidence="1">
    <location>
        <begin position="10"/>
        <end position="22"/>
    </location>
</feature>
<reference evidence="3" key="1">
    <citation type="submission" date="2016-10" db="EMBL/GenBank/DDBJ databases">
        <authorList>
            <person name="Varghese N."/>
            <person name="Submissions S."/>
        </authorList>
    </citation>
    <scope>NUCLEOTIDE SEQUENCE [LARGE SCALE GENOMIC DNA]</scope>
    <source>
        <strain evidence="3">930I</strain>
    </source>
</reference>
<proteinExistence type="predicted"/>